<comment type="caution">
    <text evidence="2">The sequence shown here is derived from an EMBL/GenBank/DDBJ whole genome shotgun (WGS) entry which is preliminary data.</text>
</comment>
<keyword evidence="1" id="KW-0472">Membrane</keyword>
<dbReference type="EMBL" id="PJDT01000013">
    <property type="protein sequence ID" value="PKC89649.1"/>
    <property type="molecule type" value="Genomic_DNA"/>
</dbReference>
<sequence>MSYYVLGVFTPFILIVVLYVVWLFSQLCHALVNWAMKKVHYRLIRTQYLEATEVNPGGEWEGLSISPTAKRFTEALIRDGGRFKYIPLFGWCVCIVRDCKPEEKEATEE</sequence>
<keyword evidence="1" id="KW-0812">Transmembrane</keyword>
<dbReference type="Proteomes" id="UP000232654">
    <property type="component" value="Unassembled WGS sequence"/>
</dbReference>
<evidence type="ECO:0000256" key="1">
    <source>
        <dbReference type="SAM" id="Phobius"/>
    </source>
</evidence>
<accession>A0A2N0T1Y9</accession>
<dbReference type="AlphaFoldDB" id="A0A2N0T1Y9"/>
<evidence type="ECO:0000313" key="2">
    <source>
        <dbReference type="EMBL" id="PKC89649.1"/>
    </source>
</evidence>
<keyword evidence="1" id="KW-1133">Transmembrane helix</keyword>
<name>A0A2N0T1Y9_BIFLN</name>
<proteinExistence type="predicted"/>
<dbReference type="RefSeq" id="WP_101011124.1">
    <property type="nucleotide sequence ID" value="NZ_PJDT01000013.1"/>
</dbReference>
<feature type="transmembrane region" description="Helical" evidence="1">
    <location>
        <begin position="12"/>
        <end position="35"/>
    </location>
</feature>
<organism evidence="2 3">
    <name type="scientific">Bifidobacterium longum</name>
    <dbReference type="NCBI Taxonomy" id="216816"/>
    <lineage>
        <taxon>Bacteria</taxon>
        <taxon>Bacillati</taxon>
        <taxon>Actinomycetota</taxon>
        <taxon>Actinomycetes</taxon>
        <taxon>Bifidobacteriales</taxon>
        <taxon>Bifidobacteriaceae</taxon>
        <taxon>Bifidobacterium</taxon>
    </lineage>
</organism>
<evidence type="ECO:0000313" key="3">
    <source>
        <dbReference type="Proteomes" id="UP000232654"/>
    </source>
</evidence>
<reference evidence="2 3" key="1">
    <citation type="submission" date="2017-12" db="EMBL/GenBank/DDBJ databases">
        <title>Bifidobacterium longum APC/DPC strains.</title>
        <authorList>
            <person name="Arboleya S."/>
        </authorList>
    </citation>
    <scope>NUCLEOTIDE SEQUENCE [LARGE SCALE GENOMIC DNA]</scope>
    <source>
        <strain evidence="2 3">APC1503</strain>
    </source>
</reference>
<gene>
    <name evidence="2" type="ORF">APC1503_0861</name>
</gene>
<protein>
    <submittedName>
        <fullName evidence="2">Uncharacterized protein</fullName>
    </submittedName>
</protein>